<feature type="transmembrane region" description="Helical" evidence="1">
    <location>
        <begin position="33"/>
        <end position="51"/>
    </location>
</feature>
<name>A0A3A1PFE6_9SPHN</name>
<sequence length="68" mass="7123">MFDIIVSIVMLAAAVLIGGGITLLRRGDKQRGMLMLILAFVMVANVAIWVIPDDDGGIPLRDAAAAGD</sequence>
<organism evidence="2 3">
    <name type="scientific">Aurantiacibacter xanthus</name>
    <dbReference type="NCBI Taxonomy" id="1784712"/>
    <lineage>
        <taxon>Bacteria</taxon>
        <taxon>Pseudomonadati</taxon>
        <taxon>Pseudomonadota</taxon>
        <taxon>Alphaproteobacteria</taxon>
        <taxon>Sphingomonadales</taxon>
        <taxon>Erythrobacteraceae</taxon>
        <taxon>Aurantiacibacter</taxon>
    </lineage>
</organism>
<feature type="transmembrane region" description="Helical" evidence="1">
    <location>
        <begin position="6"/>
        <end position="24"/>
    </location>
</feature>
<accession>A0A3A1PFE6</accession>
<keyword evidence="1" id="KW-0812">Transmembrane</keyword>
<proteinExistence type="predicted"/>
<dbReference type="Proteomes" id="UP000265366">
    <property type="component" value="Unassembled WGS sequence"/>
</dbReference>
<reference evidence="2 3" key="1">
    <citation type="submission" date="2018-08" db="EMBL/GenBank/DDBJ databases">
        <title>Erythrobacter zhengii sp.nov., a bacterium isolated from deep-sea sediment.</title>
        <authorList>
            <person name="Fang C."/>
            <person name="Wu Y.-H."/>
            <person name="Sun C."/>
            <person name="Wang H."/>
            <person name="Cheng H."/>
            <person name="Meng F.-X."/>
            <person name="Wang C.-S."/>
            <person name="Xu X.-W."/>
        </authorList>
    </citation>
    <scope>NUCLEOTIDE SEQUENCE [LARGE SCALE GENOMIC DNA]</scope>
    <source>
        <strain evidence="2 3">CCTCC AB 2015396</strain>
    </source>
</reference>
<dbReference type="OrthoDB" id="7581964at2"/>
<keyword evidence="1" id="KW-1133">Transmembrane helix</keyword>
<keyword evidence="3" id="KW-1185">Reference proteome</keyword>
<keyword evidence="1" id="KW-0472">Membrane</keyword>
<dbReference type="AlphaFoldDB" id="A0A3A1PFE6"/>
<evidence type="ECO:0000313" key="3">
    <source>
        <dbReference type="Proteomes" id="UP000265366"/>
    </source>
</evidence>
<evidence type="ECO:0000256" key="1">
    <source>
        <dbReference type="SAM" id="Phobius"/>
    </source>
</evidence>
<dbReference type="EMBL" id="QXFM01000012">
    <property type="protein sequence ID" value="RIV92252.1"/>
    <property type="molecule type" value="Genomic_DNA"/>
</dbReference>
<comment type="caution">
    <text evidence="2">The sequence shown here is derived from an EMBL/GenBank/DDBJ whole genome shotgun (WGS) entry which is preliminary data.</text>
</comment>
<dbReference type="RefSeq" id="WP_119591487.1">
    <property type="nucleotide sequence ID" value="NZ_QXFM01000012.1"/>
</dbReference>
<gene>
    <name evidence="2" type="ORF">D2V17_02065</name>
</gene>
<protein>
    <submittedName>
        <fullName evidence="2">Uncharacterized protein</fullName>
    </submittedName>
</protein>
<evidence type="ECO:0000313" key="2">
    <source>
        <dbReference type="EMBL" id="RIV92252.1"/>
    </source>
</evidence>